<sequence length="527" mass="54144">MEQGGRAAPALLVVEQHTELGAGADLGLEVGVADGHGLALAADAADAVHQLVQARSAEATAYAALDGDEIGGRPHQIRARAHMAAEAVMVVVAQAERGGQVLGEAPFVLAEHRPHLLLVHRAPDAGVQHQAVGQLGIPVLGAHGQQMVFAQRLDVLGVPDGVGGFELARRADARIARGACIGGDGAALVVGVGARHAGLQLAVGNAGVVAQGDLRLVELDLVGIAVGHACATARGVVHVAQLALAVVVAGAVGFGVQPDLMVLGEGDGQARAQRILVGLDGRGAALADAAARRAGLQVRAVAVIGLSAQRQAHHVFLDRAIQIEAQFFGIPFLRVYRNTCLQLHRATPCLGDLAGDDVDHAAHGVRAVERGHRATDHLDAFDGGDGRNQAGERAAKTVGRDVAAGVLATAVDEQQRVIAGHAADADVQAAGLARGAAHVNAFHVLERFGQVAVLLGLQFFARDDRNGGGRLGKFLLEAGGRDHHFGQSAGDLGMRLQAKRGNGSGYKRGAQNVNDGTACQGHWNSPF</sequence>
<organism evidence="2">
    <name type="scientific">bioreactor metagenome</name>
    <dbReference type="NCBI Taxonomy" id="1076179"/>
    <lineage>
        <taxon>unclassified sequences</taxon>
        <taxon>metagenomes</taxon>
        <taxon>ecological metagenomes</taxon>
    </lineage>
</organism>
<proteinExistence type="predicted"/>
<comment type="caution">
    <text evidence="2">The sequence shown here is derived from an EMBL/GenBank/DDBJ whole genome shotgun (WGS) entry which is preliminary data.</text>
</comment>
<evidence type="ECO:0000256" key="1">
    <source>
        <dbReference type="SAM" id="MobiDB-lite"/>
    </source>
</evidence>
<evidence type="ECO:0000313" key="2">
    <source>
        <dbReference type="EMBL" id="MPM31876.1"/>
    </source>
</evidence>
<accession>A0A644YTN8</accession>
<protein>
    <submittedName>
        <fullName evidence="2">Uncharacterized protein</fullName>
    </submittedName>
</protein>
<reference evidence="2" key="1">
    <citation type="submission" date="2019-08" db="EMBL/GenBank/DDBJ databases">
        <authorList>
            <person name="Kucharzyk K."/>
            <person name="Murdoch R.W."/>
            <person name="Higgins S."/>
            <person name="Loffler F."/>
        </authorList>
    </citation>
    <scope>NUCLEOTIDE SEQUENCE</scope>
</reference>
<feature type="region of interest" description="Disordered" evidence="1">
    <location>
        <begin position="505"/>
        <end position="527"/>
    </location>
</feature>
<name>A0A644YTN8_9ZZZZ</name>
<dbReference type="EMBL" id="VSSQ01006202">
    <property type="protein sequence ID" value="MPM31876.1"/>
    <property type="molecule type" value="Genomic_DNA"/>
</dbReference>
<feature type="compositionally biased region" description="Polar residues" evidence="1">
    <location>
        <begin position="511"/>
        <end position="527"/>
    </location>
</feature>
<gene>
    <name evidence="2" type="ORF">SDC9_78433</name>
</gene>
<dbReference type="AlphaFoldDB" id="A0A644YTN8"/>